<evidence type="ECO:0000256" key="2">
    <source>
        <dbReference type="ARBA" id="ARBA00029515"/>
    </source>
</evidence>
<name>A0A452EHY0_CAPHI</name>
<gene>
    <name evidence="7" type="primary">YJU2B</name>
</gene>
<keyword evidence="8" id="KW-1185">Reference proteome</keyword>
<feature type="region of interest" description="Disordered" evidence="6">
    <location>
        <begin position="253"/>
        <end position="380"/>
    </location>
</feature>
<dbReference type="EMBL" id="LWLT01000008">
    <property type="status" value="NOT_ANNOTATED_CDS"/>
    <property type="molecule type" value="Genomic_DNA"/>
</dbReference>
<feature type="compositionally biased region" description="Polar residues" evidence="6">
    <location>
        <begin position="281"/>
        <end position="290"/>
    </location>
</feature>
<comment type="function">
    <text evidence="3">May be involved in mRNA splicing.</text>
</comment>
<dbReference type="Proteomes" id="UP000291000">
    <property type="component" value="Chromosome 7"/>
</dbReference>
<feature type="compositionally biased region" description="Polar residues" evidence="6">
    <location>
        <begin position="351"/>
        <end position="380"/>
    </location>
</feature>
<dbReference type="AlphaFoldDB" id="A0A452EHY0"/>
<reference evidence="7" key="2">
    <citation type="submission" date="2025-08" db="UniProtKB">
        <authorList>
            <consortium name="Ensembl"/>
        </authorList>
    </citation>
    <scope>IDENTIFICATION</scope>
</reference>
<protein>
    <recommendedName>
        <fullName evidence="2">Probable splicing factor YJU2B</fullName>
    </recommendedName>
    <alternativeName>
        <fullName evidence="4">Coiled-coil domain-containing protein 130</fullName>
    </alternativeName>
</protein>
<feature type="region of interest" description="Disordered" evidence="6">
    <location>
        <begin position="1"/>
        <end position="25"/>
    </location>
</feature>
<evidence type="ECO:0000256" key="5">
    <source>
        <dbReference type="SAM" id="Coils"/>
    </source>
</evidence>
<dbReference type="GeneTree" id="ENSGT00530000063615"/>
<sequence length="380" mass="43442">GERKGVNKYYPPDFNPEKHGSLNRYHNSHPLRERARKLSQGILIIRFEMPYNIWCDGCKNHIGMGVRYNAEKKKVGNYYTTPIYRFRMKCHLCVNYIEMQTDPANCDYVIVSGAQRKEERWDMEDNEQVLTTEHEKKQKLEMDAMFRLEHGEADRSTLKKALPTLSHIQEAQSAWKDDFALNSMLRKRFREKKKAMQEEEERDEALQAKASLAIPLVPETEDDRRLAALLKFHTLDSYEDKQKLKRTEIISRSWFPPTPGASASSSSSKASSVLKKLAQNRRATPTSSPVTMGHLGIVRRRSREVPESPQHLAETFKSGEPQMPASPRDCSLETAETPKNSRPLRQEKNTSPEAANPQDTPQPCSLSSSLVADYSGSESE</sequence>
<comment type="similarity">
    <text evidence="1">Belongs to the CWC16 family.</text>
</comment>
<dbReference type="PANTHER" id="PTHR12111">
    <property type="entry name" value="SPLICING FACTOR YJU2"/>
    <property type="match status" value="1"/>
</dbReference>
<dbReference type="GO" id="GO:0071014">
    <property type="term" value="C:post-mRNA release spliceosomal complex"/>
    <property type="evidence" value="ECO:0007669"/>
    <property type="project" value="TreeGrafter"/>
</dbReference>
<dbReference type="Pfam" id="PF04502">
    <property type="entry name" value="Saf4_Yju2"/>
    <property type="match status" value="1"/>
</dbReference>
<evidence type="ECO:0000256" key="4">
    <source>
        <dbReference type="ARBA" id="ARBA00041764"/>
    </source>
</evidence>
<reference evidence="7" key="3">
    <citation type="submission" date="2025-09" db="UniProtKB">
        <authorList>
            <consortium name="Ensembl"/>
        </authorList>
    </citation>
    <scope>IDENTIFICATION</scope>
</reference>
<feature type="coiled-coil region" evidence="5">
    <location>
        <begin position="182"/>
        <end position="209"/>
    </location>
</feature>
<dbReference type="Ensembl" id="ENSCHIT00000019425.1">
    <property type="protein sequence ID" value="ENSCHIP00000011635.1"/>
    <property type="gene ID" value="ENSCHIG00000013694.1"/>
</dbReference>
<dbReference type="OMA" id="RNMSVWD"/>
<reference evidence="7 8" key="1">
    <citation type="submission" date="2016-04" db="EMBL/GenBank/DDBJ databases">
        <title>Polished mammalian reference genomes with single-molecule sequencing and chromosome conformation capture applied to the Capra hircus genome.</title>
        <authorList>
            <person name="Bickhart D.M."/>
            <person name="Koren S."/>
            <person name="Rosen B."/>
            <person name="Hastie A."/>
            <person name="Liachko I."/>
            <person name="Sullivan S.T."/>
            <person name="Burton J."/>
            <person name="Sayre B.L."/>
            <person name="Huson H.J."/>
            <person name="Lee J."/>
            <person name="Lam E."/>
            <person name="Kelley C.M."/>
            <person name="Hutchison J.L."/>
            <person name="Zhou Y."/>
            <person name="Sun J."/>
            <person name="Crisa A."/>
            <person name="Schwartz J.C."/>
            <person name="Hammond J.A."/>
            <person name="Schroeder S.G."/>
            <person name="Liu G.E."/>
            <person name="Dunham M."/>
            <person name="Shendure J."/>
            <person name="Sonstegard T.S."/>
            <person name="Phillippy A.M."/>
            <person name="Van Tassell C.P."/>
            <person name="Smith T.P."/>
        </authorList>
    </citation>
    <scope>NUCLEOTIDE SEQUENCE [LARGE SCALE GENOMIC DNA]</scope>
</reference>
<evidence type="ECO:0000256" key="6">
    <source>
        <dbReference type="SAM" id="MobiDB-lite"/>
    </source>
</evidence>
<organism evidence="7 8">
    <name type="scientific">Capra hircus</name>
    <name type="common">Goat</name>
    <dbReference type="NCBI Taxonomy" id="9925"/>
    <lineage>
        <taxon>Eukaryota</taxon>
        <taxon>Metazoa</taxon>
        <taxon>Chordata</taxon>
        <taxon>Craniata</taxon>
        <taxon>Vertebrata</taxon>
        <taxon>Euteleostomi</taxon>
        <taxon>Mammalia</taxon>
        <taxon>Eutheria</taxon>
        <taxon>Laurasiatheria</taxon>
        <taxon>Artiodactyla</taxon>
        <taxon>Ruminantia</taxon>
        <taxon>Pecora</taxon>
        <taxon>Bovidae</taxon>
        <taxon>Caprinae</taxon>
        <taxon>Capra</taxon>
    </lineage>
</organism>
<proteinExistence type="inferred from homology"/>
<keyword evidence="5" id="KW-0175">Coiled coil</keyword>
<dbReference type="GO" id="GO:0000398">
    <property type="term" value="P:mRNA splicing, via spliceosome"/>
    <property type="evidence" value="ECO:0007669"/>
    <property type="project" value="InterPro"/>
</dbReference>
<dbReference type="InterPro" id="IPR007590">
    <property type="entry name" value="Saf4/Yju2"/>
</dbReference>
<accession>A0A452EHY0</accession>
<evidence type="ECO:0000256" key="1">
    <source>
        <dbReference type="ARBA" id="ARBA00005595"/>
    </source>
</evidence>
<evidence type="ECO:0000313" key="8">
    <source>
        <dbReference type="Proteomes" id="UP000291000"/>
    </source>
</evidence>
<evidence type="ECO:0000256" key="3">
    <source>
        <dbReference type="ARBA" id="ARBA00037140"/>
    </source>
</evidence>
<evidence type="ECO:0000313" key="7">
    <source>
        <dbReference type="Ensembl" id="ENSCHIP00000011635.1"/>
    </source>
</evidence>
<dbReference type="PANTHER" id="PTHR12111:SF2">
    <property type="entry name" value="SPLICING FACTOR YJU2B-RELATED"/>
    <property type="match status" value="1"/>
</dbReference>
<dbReference type="GO" id="GO:0005684">
    <property type="term" value="C:U2-type spliceosomal complex"/>
    <property type="evidence" value="ECO:0007669"/>
    <property type="project" value="TreeGrafter"/>
</dbReference>
<dbReference type="Bgee" id="ENSCHIG00000013694">
    <property type="expression patterns" value="Expressed in ovary and 17 other cell types or tissues"/>
</dbReference>
<feature type="compositionally biased region" description="Low complexity" evidence="6">
    <location>
        <begin position="261"/>
        <end position="272"/>
    </location>
</feature>